<dbReference type="AlphaFoldDB" id="A0A8W8IUQ6"/>
<dbReference type="InterPro" id="IPR005162">
    <property type="entry name" value="Retrotrans_gag_dom"/>
</dbReference>
<feature type="region of interest" description="Disordered" evidence="1">
    <location>
        <begin position="347"/>
        <end position="482"/>
    </location>
</feature>
<proteinExistence type="predicted"/>
<accession>A0A8W8IUQ6</accession>
<dbReference type="InterPro" id="IPR016197">
    <property type="entry name" value="Chromo-like_dom_sf"/>
</dbReference>
<feature type="region of interest" description="Disordered" evidence="1">
    <location>
        <begin position="1"/>
        <end position="115"/>
    </location>
</feature>
<dbReference type="InterPro" id="IPR001969">
    <property type="entry name" value="Aspartic_peptidase_AS"/>
</dbReference>
<name>A0A8W8IUQ6_MAGGI</name>
<dbReference type="Pfam" id="PF13975">
    <property type="entry name" value="gag-asp_proteas"/>
    <property type="match status" value="1"/>
</dbReference>
<feature type="compositionally biased region" description="Polar residues" evidence="1">
    <location>
        <begin position="79"/>
        <end position="88"/>
    </location>
</feature>
<dbReference type="SUPFAM" id="SSF54160">
    <property type="entry name" value="Chromo domain-like"/>
    <property type="match status" value="1"/>
</dbReference>
<evidence type="ECO:0000256" key="1">
    <source>
        <dbReference type="SAM" id="MobiDB-lite"/>
    </source>
</evidence>
<dbReference type="Gene3D" id="2.40.50.40">
    <property type="match status" value="1"/>
</dbReference>
<dbReference type="SUPFAM" id="SSF50630">
    <property type="entry name" value="Acid proteases"/>
    <property type="match status" value="1"/>
</dbReference>
<keyword evidence="4" id="KW-1185">Reference proteome</keyword>
<dbReference type="EnsemblMetazoa" id="G15937.1">
    <property type="protein sequence ID" value="G15937.1:cds"/>
    <property type="gene ID" value="G15937"/>
</dbReference>
<feature type="compositionally biased region" description="Polar residues" evidence="1">
    <location>
        <begin position="904"/>
        <end position="914"/>
    </location>
</feature>
<dbReference type="CDD" id="cd00303">
    <property type="entry name" value="retropepsin_like"/>
    <property type="match status" value="1"/>
</dbReference>
<reference evidence="3" key="1">
    <citation type="submission" date="2022-08" db="UniProtKB">
        <authorList>
            <consortium name="EnsemblMetazoa"/>
        </authorList>
    </citation>
    <scope>IDENTIFICATION</scope>
    <source>
        <strain evidence="3">05x7-T-G4-1.051#20</strain>
    </source>
</reference>
<feature type="domain" description="Chromo" evidence="2">
    <location>
        <begin position="928"/>
        <end position="963"/>
    </location>
</feature>
<dbReference type="Gene3D" id="2.40.70.10">
    <property type="entry name" value="Acid Proteases"/>
    <property type="match status" value="1"/>
</dbReference>
<feature type="compositionally biased region" description="Polar residues" evidence="1">
    <location>
        <begin position="880"/>
        <end position="897"/>
    </location>
</feature>
<protein>
    <recommendedName>
        <fullName evidence="2">Chromo domain-containing protein</fullName>
    </recommendedName>
</protein>
<feature type="compositionally biased region" description="Basic and acidic residues" evidence="1">
    <location>
        <begin position="347"/>
        <end position="406"/>
    </location>
</feature>
<evidence type="ECO:0000313" key="3">
    <source>
        <dbReference type="EnsemblMetazoa" id="G15937.1:cds"/>
    </source>
</evidence>
<feature type="compositionally biased region" description="Polar residues" evidence="1">
    <location>
        <begin position="10"/>
        <end position="54"/>
    </location>
</feature>
<organism evidence="3 4">
    <name type="scientific">Magallana gigas</name>
    <name type="common">Pacific oyster</name>
    <name type="synonym">Crassostrea gigas</name>
    <dbReference type="NCBI Taxonomy" id="29159"/>
    <lineage>
        <taxon>Eukaryota</taxon>
        <taxon>Metazoa</taxon>
        <taxon>Spiralia</taxon>
        <taxon>Lophotrochozoa</taxon>
        <taxon>Mollusca</taxon>
        <taxon>Bivalvia</taxon>
        <taxon>Autobranchia</taxon>
        <taxon>Pteriomorphia</taxon>
        <taxon>Ostreida</taxon>
        <taxon>Ostreoidea</taxon>
        <taxon>Ostreidae</taxon>
        <taxon>Magallana</taxon>
    </lineage>
</organism>
<dbReference type="Pfam" id="PF03732">
    <property type="entry name" value="Retrotrans_gag"/>
    <property type="match status" value="1"/>
</dbReference>
<dbReference type="PROSITE" id="PS50013">
    <property type="entry name" value="CHROMO_2"/>
    <property type="match status" value="1"/>
</dbReference>
<evidence type="ECO:0000313" key="4">
    <source>
        <dbReference type="Proteomes" id="UP000005408"/>
    </source>
</evidence>
<dbReference type="InterPro" id="IPR000953">
    <property type="entry name" value="Chromo/chromo_shadow_dom"/>
</dbReference>
<dbReference type="CDD" id="cd00024">
    <property type="entry name" value="CD_CSD"/>
    <property type="match status" value="1"/>
</dbReference>
<feature type="compositionally biased region" description="Polar residues" evidence="1">
    <location>
        <begin position="96"/>
        <end position="115"/>
    </location>
</feature>
<dbReference type="GO" id="GO:0006508">
    <property type="term" value="P:proteolysis"/>
    <property type="evidence" value="ECO:0007669"/>
    <property type="project" value="InterPro"/>
</dbReference>
<evidence type="ECO:0000259" key="2">
    <source>
        <dbReference type="PROSITE" id="PS50013"/>
    </source>
</evidence>
<sequence length="993" mass="112391">MKENRPLNYNLRQRSPSFVNTSKASETGQESTNTESTVAESQHQQTATSNNTAGILQETGAHHSTVETVDQPESDEQLPITSSTQPSEGSLDHHQNITTEPSEESQNPHQSAEQSNNSIVADISEENLTLLQPNTMTTVQPNKFNGSESPCIWLSKLTAWQKFNNLTDKAVLDYIPCLLEGSAGTWFQTLNPTQYQTLQAFKDLLSERYKPASYKMAMLGIRQESGETCEKYLERAERLALAHHDLDESYKVQFIANGLISNIRGRVLAREPQTFQALRRDISLVQLELGCEQQVSFVAHNPTFDLSELTKSINTHIEQTVTAQINALAERFHESPNYYYREERAADDHTHRCYDRHREPPRCDRYRENSRERPDTPYRDQSRERSSYRDSSRGREPSPHYSSRDRSRQHRTQDSSGSRHWSRRDQTPRRHHDEKRECVGGSQKCRGCGAPSSQHEPLTNNSLSSANKHQKHHPAKPKAVSSDRNVNLIMPVERNTVSISIFGIPIKALVDTGASISCLSAHLLPKLGLNPNELDPSNIRDAVAVGGERHASLGAITLPVSFNGPIIPHRFHVFKSFHQPLILGLDFLQANDGIFNTENNTLYVRDSESTTYAIDTNTGCARVSRYTILPKHSVTSLQVYVSNVPKNSCVLLEPISKLPSLKLAGAKSIVDTKNNKAFIQVMNPTNKTIRLKATTVIASATIVDPDTVFAMETSSDRKVSAENTVQEPININLDHADLQEDQKQLLLTFLNKHRSIFATNLQELAGKKNEVADALSRRPYPDTAVPMEDPEDIIPSPDIQCFTPVKEEKSMQATFFYADHQHPFHFRKVLDPPPLTDPIDDSHLPPEQRNSQPIENEEQERAQPPVQPHNEPHHDDAQATKAQPTTPNMAIPQTNDQHVPPIPQTQQTLQNTPERQVDADQPTNDSYGYVEKLMQYKLVNGKKYFLVKWQGSGVKTWEPEENINDELIWQYHITRTQTGRARKRRRRTRSCFY</sequence>
<dbReference type="InterPro" id="IPR021109">
    <property type="entry name" value="Peptidase_aspartic_dom_sf"/>
</dbReference>
<dbReference type="PROSITE" id="PS00141">
    <property type="entry name" value="ASP_PROTEASE"/>
    <property type="match status" value="1"/>
</dbReference>
<feature type="region of interest" description="Disordered" evidence="1">
    <location>
        <begin position="828"/>
        <end position="924"/>
    </location>
</feature>
<dbReference type="Proteomes" id="UP000005408">
    <property type="component" value="Unassembled WGS sequence"/>
</dbReference>
<dbReference type="GO" id="GO:0004190">
    <property type="term" value="F:aspartic-type endopeptidase activity"/>
    <property type="evidence" value="ECO:0007669"/>
    <property type="project" value="InterPro"/>
</dbReference>
<feature type="compositionally biased region" description="Polar residues" evidence="1">
    <location>
        <begin position="451"/>
        <end position="467"/>
    </location>
</feature>